<comment type="similarity">
    <text evidence="1 5">Belongs to the DNA glycosylase MPG family.</text>
</comment>
<protein>
    <recommendedName>
        <fullName evidence="5">Putative 3-methyladenine DNA glycosylase</fullName>
        <ecNumber evidence="5">3.2.2.-</ecNumber>
    </recommendedName>
</protein>
<dbReference type="CDD" id="cd00540">
    <property type="entry name" value="AAG"/>
    <property type="match status" value="1"/>
</dbReference>
<dbReference type="GO" id="GO:0003905">
    <property type="term" value="F:alkylbase DNA N-glycosylase activity"/>
    <property type="evidence" value="ECO:0007669"/>
    <property type="project" value="InterPro"/>
</dbReference>
<dbReference type="InterPro" id="IPR036995">
    <property type="entry name" value="MPG_sf"/>
</dbReference>
<dbReference type="EC" id="3.2.2.-" evidence="5"/>
<sequence length="197" mass="21959">MSIHNFYDSDTTDQIAQQMLGMLLTYESPIGMVGGRIVETEAYMGELDSAAHAFQGRRTSSNEPLYGPAGTVYIYSIHGRYLLDVATQERDVPQGILIRAIQPTIGQEIMYRNRPKFGVELTNGPGKLMSALGIADKTMNFEIIGDGKLNIEVNNRLMPRQISSSGRIGVSDGEWTDKPLRYYVRHNPFVSGIKNQQ</sequence>
<proteinExistence type="inferred from homology"/>
<dbReference type="Gene3D" id="3.10.300.10">
    <property type="entry name" value="Methylpurine-DNA glycosylase (MPG)"/>
    <property type="match status" value="1"/>
</dbReference>
<dbReference type="PANTHER" id="PTHR10429:SF0">
    <property type="entry name" value="DNA-3-METHYLADENINE GLYCOSYLASE"/>
    <property type="match status" value="1"/>
</dbReference>
<dbReference type="Proteomes" id="UP000286974">
    <property type="component" value="Unassembled WGS sequence"/>
</dbReference>
<evidence type="ECO:0000313" key="7">
    <source>
        <dbReference type="Proteomes" id="UP000286974"/>
    </source>
</evidence>
<dbReference type="AlphaFoldDB" id="A0A401FMD7"/>
<organism evidence="6 7">
    <name type="scientific">Lentilactobacillus kosonis</name>
    <dbReference type="NCBI Taxonomy" id="2810561"/>
    <lineage>
        <taxon>Bacteria</taxon>
        <taxon>Bacillati</taxon>
        <taxon>Bacillota</taxon>
        <taxon>Bacilli</taxon>
        <taxon>Lactobacillales</taxon>
        <taxon>Lactobacillaceae</taxon>
        <taxon>Lentilactobacillus</taxon>
    </lineage>
</organism>
<gene>
    <name evidence="6" type="ORF">NBRC111893_1686</name>
</gene>
<keyword evidence="7" id="KW-1185">Reference proteome</keyword>
<dbReference type="InterPro" id="IPR003180">
    <property type="entry name" value="MPG"/>
</dbReference>
<dbReference type="GO" id="GO:0006284">
    <property type="term" value="P:base-excision repair"/>
    <property type="evidence" value="ECO:0007669"/>
    <property type="project" value="InterPro"/>
</dbReference>
<dbReference type="GO" id="GO:0003677">
    <property type="term" value="F:DNA binding"/>
    <property type="evidence" value="ECO:0007669"/>
    <property type="project" value="InterPro"/>
</dbReference>
<keyword evidence="4 5" id="KW-0234">DNA repair</keyword>
<evidence type="ECO:0000256" key="1">
    <source>
        <dbReference type="ARBA" id="ARBA00009232"/>
    </source>
</evidence>
<evidence type="ECO:0000256" key="4">
    <source>
        <dbReference type="ARBA" id="ARBA00023204"/>
    </source>
</evidence>
<evidence type="ECO:0000256" key="3">
    <source>
        <dbReference type="ARBA" id="ARBA00022801"/>
    </source>
</evidence>
<dbReference type="Pfam" id="PF02245">
    <property type="entry name" value="Pur_DNA_glyco"/>
    <property type="match status" value="1"/>
</dbReference>
<comment type="caution">
    <text evidence="6">The sequence shown here is derived from an EMBL/GenBank/DDBJ whole genome shotgun (WGS) entry which is preliminary data.</text>
</comment>
<accession>A0A401FMD7</accession>
<dbReference type="FunFam" id="3.10.300.10:FF:000001">
    <property type="entry name" value="Putative 3-methyladenine DNA glycosylase"/>
    <property type="match status" value="1"/>
</dbReference>
<keyword evidence="2 5" id="KW-0227">DNA damage</keyword>
<dbReference type="STRING" id="1138822.PL11_005140"/>
<reference evidence="6 7" key="1">
    <citation type="submission" date="2017-11" db="EMBL/GenBank/DDBJ databases">
        <title>Draft Genome Sequence of Lactobacillus curieae NBRC 111893 isolated from Koso, a Japanese sugar-Vegetable Fermented Beverage.</title>
        <authorList>
            <person name="Chiou T.Y."/>
            <person name="Oshima K."/>
            <person name="Suda W."/>
            <person name="Hattori M."/>
            <person name="Takahashi T."/>
        </authorList>
    </citation>
    <scope>NUCLEOTIDE SEQUENCE [LARGE SCALE GENOMIC DNA]</scope>
    <source>
        <strain evidence="6 7">NBRC111893</strain>
    </source>
</reference>
<keyword evidence="6" id="KW-0326">Glycosidase</keyword>
<evidence type="ECO:0000256" key="2">
    <source>
        <dbReference type="ARBA" id="ARBA00022763"/>
    </source>
</evidence>
<dbReference type="SUPFAM" id="SSF50486">
    <property type="entry name" value="FMT C-terminal domain-like"/>
    <property type="match status" value="1"/>
</dbReference>
<dbReference type="HAMAP" id="MF_00527">
    <property type="entry name" value="3MGH"/>
    <property type="match status" value="1"/>
</dbReference>
<evidence type="ECO:0000256" key="5">
    <source>
        <dbReference type="HAMAP-Rule" id="MF_00527"/>
    </source>
</evidence>
<dbReference type="PANTHER" id="PTHR10429">
    <property type="entry name" value="DNA-3-METHYLADENINE GLYCOSYLASE"/>
    <property type="match status" value="1"/>
</dbReference>
<evidence type="ECO:0000313" key="6">
    <source>
        <dbReference type="EMBL" id="GAY73540.1"/>
    </source>
</evidence>
<dbReference type="EMBL" id="BEXA01000003">
    <property type="protein sequence ID" value="GAY73540.1"/>
    <property type="molecule type" value="Genomic_DNA"/>
</dbReference>
<dbReference type="InterPro" id="IPR011034">
    <property type="entry name" value="Formyl_transferase-like_C_sf"/>
</dbReference>
<name>A0A401FMD7_9LACO</name>
<keyword evidence="3 5" id="KW-0378">Hydrolase</keyword>
<dbReference type="NCBIfam" id="TIGR00567">
    <property type="entry name" value="3mg"/>
    <property type="match status" value="1"/>
</dbReference>